<dbReference type="InterPro" id="IPR025983">
    <property type="entry name" value="Cys_rich_CPCC"/>
</dbReference>
<organism evidence="2 3">
    <name type="scientific">Flaviaesturariibacter aridisoli</name>
    <dbReference type="NCBI Taxonomy" id="2545761"/>
    <lineage>
        <taxon>Bacteria</taxon>
        <taxon>Pseudomonadati</taxon>
        <taxon>Bacteroidota</taxon>
        <taxon>Chitinophagia</taxon>
        <taxon>Chitinophagales</taxon>
        <taxon>Chitinophagaceae</taxon>
        <taxon>Flaviaestuariibacter</taxon>
    </lineage>
</organism>
<sequence length="220" mass="25357">MSIAPCSTAYVFVGREPASVISAKTLPCPLRETLPRLRCPPHLSKSYFQRAAYDLAGRTEVFNQTIMEDRFIDLRRFHARRDWYRNEVALRQLDLVTCPCCGFPTLGPIEPQPICDLCFWQDDGQDDPDAGFYSAPNGMTLEEGRRRVERELVEWCTEKGGDVLLDLDRFLQIAEYYRGRLEIHYREAGEADRDDPVWKGINALRDAWLADLVVERTPLL</sequence>
<gene>
    <name evidence="2" type="ORF">E0486_08775</name>
</gene>
<dbReference type="AlphaFoldDB" id="A0A4R4E1U6"/>
<dbReference type="EMBL" id="SKFH01000011">
    <property type="protein sequence ID" value="TCZ72175.1"/>
    <property type="molecule type" value="Genomic_DNA"/>
</dbReference>
<dbReference type="Pfam" id="PF14206">
    <property type="entry name" value="Cys_rich_CPCC"/>
    <property type="match status" value="1"/>
</dbReference>
<evidence type="ECO:0000259" key="1">
    <source>
        <dbReference type="Pfam" id="PF14206"/>
    </source>
</evidence>
<evidence type="ECO:0000313" key="3">
    <source>
        <dbReference type="Proteomes" id="UP000295164"/>
    </source>
</evidence>
<protein>
    <recommendedName>
        <fullName evidence="1">Cysteine-rich CPCC domain-containing protein</fullName>
    </recommendedName>
</protein>
<accession>A0A4R4E1U6</accession>
<reference evidence="2 3" key="1">
    <citation type="submission" date="2019-03" db="EMBL/GenBank/DDBJ databases">
        <authorList>
            <person name="Kim M.K.M."/>
        </authorList>
    </citation>
    <scope>NUCLEOTIDE SEQUENCE [LARGE SCALE GENOMIC DNA]</scope>
    <source>
        <strain evidence="2 3">17J68-15</strain>
    </source>
</reference>
<dbReference type="OrthoDB" id="1456570at2"/>
<keyword evidence="3" id="KW-1185">Reference proteome</keyword>
<name>A0A4R4E1U6_9BACT</name>
<feature type="domain" description="Cysteine-rich CPCC" evidence="1">
    <location>
        <begin position="97"/>
        <end position="147"/>
    </location>
</feature>
<evidence type="ECO:0000313" key="2">
    <source>
        <dbReference type="EMBL" id="TCZ72175.1"/>
    </source>
</evidence>
<dbReference type="Proteomes" id="UP000295164">
    <property type="component" value="Unassembled WGS sequence"/>
</dbReference>
<proteinExistence type="predicted"/>
<comment type="caution">
    <text evidence="2">The sequence shown here is derived from an EMBL/GenBank/DDBJ whole genome shotgun (WGS) entry which is preliminary data.</text>
</comment>